<reference evidence="2" key="1">
    <citation type="submission" date="2023-01" db="EMBL/GenBank/DDBJ databases">
        <title>Genome assembly of the deep-sea coral Lophelia pertusa.</title>
        <authorList>
            <person name="Herrera S."/>
            <person name="Cordes E."/>
        </authorList>
    </citation>
    <scope>NUCLEOTIDE SEQUENCE</scope>
    <source>
        <strain evidence="2">USNM1676648</strain>
        <tissue evidence="2">Polyp</tissue>
    </source>
</reference>
<dbReference type="EMBL" id="MU825397">
    <property type="protein sequence ID" value="KAJ7394033.1"/>
    <property type="molecule type" value="Genomic_DNA"/>
</dbReference>
<feature type="transmembrane region" description="Helical" evidence="1">
    <location>
        <begin position="262"/>
        <end position="284"/>
    </location>
</feature>
<feature type="transmembrane region" description="Helical" evidence="1">
    <location>
        <begin position="236"/>
        <end position="256"/>
    </location>
</feature>
<feature type="transmembrane region" description="Helical" evidence="1">
    <location>
        <begin position="24"/>
        <end position="46"/>
    </location>
</feature>
<evidence type="ECO:0000256" key="1">
    <source>
        <dbReference type="SAM" id="Phobius"/>
    </source>
</evidence>
<sequence length="293" mass="32412">MLPAWFKMMVSADRSKPLTKTERFTQLTSLAYVLVGISMLLAPSLWRSLWNVELVGRTAGYMQLGGLVLAVEGYLLVIASRSAHKVPGHGHINITALTRLVLVNMSLLKMFQGGVAPRRYLAFFAVLDNSLAAGMFLVWIYTEEGASLVLFFKEIGSLIFRFPRGPWSSIAILVAGIAQFQGGLYLKDVDRLRSALNLDPFQGYSNIFLGFYFSLNVAHAVLYVSNSQAISRPFNISCVFYRVAINVPVICVLAVANQVETSLAVFLVCVEVSFAAFILVFLCCDKDEENKSK</sequence>
<keyword evidence="1" id="KW-0472">Membrane</keyword>
<feature type="transmembrane region" description="Helical" evidence="1">
    <location>
        <begin position="120"/>
        <end position="141"/>
    </location>
</feature>
<name>A0A9X0DCT1_9CNID</name>
<feature type="transmembrane region" description="Helical" evidence="1">
    <location>
        <begin position="204"/>
        <end position="224"/>
    </location>
</feature>
<keyword evidence="1" id="KW-1133">Transmembrane helix</keyword>
<dbReference type="OrthoDB" id="5955133at2759"/>
<protein>
    <submittedName>
        <fullName evidence="2">Uncharacterized protein</fullName>
    </submittedName>
</protein>
<dbReference type="AlphaFoldDB" id="A0A9X0DCT1"/>
<dbReference type="Proteomes" id="UP001163046">
    <property type="component" value="Unassembled WGS sequence"/>
</dbReference>
<evidence type="ECO:0000313" key="3">
    <source>
        <dbReference type="Proteomes" id="UP001163046"/>
    </source>
</evidence>
<keyword evidence="1" id="KW-0812">Transmembrane</keyword>
<comment type="caution">
    <text evidence="2">The sequence shown here is derived from an EMBL/GenBank/DDBJ whole genome shotgun (WGS) entry which is preliminary data.</text>
</comment>
<accession>A0A9X0DCT1</accession>
<organism evidence="2 3">
    <name type="scientific">Desmophyllum pertusum</name>
    <dbReference type="NCBI Taxonomy" id="174260"/>
    <lineage>
        <taxon>Eukaryota</taxon>
        <taxon>Metazoa</taxon>
        <taxon>Cnidaria</taxon>
        <taxon>Anthozoa</taxon>
        <taxon>Hexacorallia</taxon>
        <taxon>Scleractinia</taxon>
        <taxon>Caryophylliina</taxon>
        <taxon>Caryophylliidae</taxon>
        <taxon>Desmophyllum</taxon>
    </lineage>
</organism>
<feature type="transmembrane region" description="Helical" evidence="1">
    <location>
        <begin position="58"/>
        <end position="78"/>
    </location>
</feature>
<evidence type="ECO:0000313" key="2">
    <source>
        <dbReference type="EMBL" id="KAJ7394033.1"/>
    </source>
</evidence>
<keyword evidence="3" id="KW-1185">Reference proteome</keyword>
<gene>
    <name evidence="2" type="ORF">OS493_003706</name>
</gene>
<proteinExistence type="predicted"/>